<proteinExistence type="predicted"/>
<protein>
    <submittedName>
        <fullName evidence="1">Uncharacterized protein</fullName>
    </submittedName>
</protein>
<dbReference type="Proteomes" id="UP000799755">
    <property type="component" value="Unassembled WGS sequence"/>
</dbReference>
<name>A0ACB6R4Z7_9PLEO</name>
<evidence type="ECO:0000313" key="2">
    <source>
        <dbReference type="Proteomes" id="UP000799755"/>
    </source>
</evidence>
<comment type="caution">
    <text evidence="1">The sequence shown here is derived from an EMBL/GenBank/DDBJ whole genome shotgun (WGS) entry which is preliminary data.</text>
</comment>
<accession>A0ACB6R4Z7</accession>
<gene>
    <name evidence="1" type="ORF">BDR25DRAFT_216283</name>
</gene>
<keyword evidence="2" id="KW-1185">Reference proteome</keyword>
<organism evidence="1 2">
    <name type="scientific">Lindgomyces ingoldianus</name>
    <dbReference type="NCBI Taxonomy" id="673940"/>
    <lineage>
        <taxon>Eukaryota</taxon>
        <taxon>Fungi</taxon>
        <taxon>Dikarya</taxon>
        <taxon>Ascomycota</taxon>
        <taxon>Pezizomycotina</taxon>
        <taxon>Dothideomycetes</taxon>
        <taxon>Pleosporomycetidae</taxon>
        <taxon>Pleosporales</taxon>
        <taxon>Lindgomycetaceae</taxon>
        <taxon>Lindgomyces</taxon>
    </lineage>
</organism>
<evidence type="ECO:0000313" key="1">
    <source>
        <dbReference type="EMBL" id="KAF2474363.1"/>
    </source>
</evidence>
<reference evidence="1" key="1">
    <citation type="journal article" date="2020" name="Stud. Mycol.">
        <title>101 Dothideomycetes genomes: a test case for predicting lifestyles and emergence of pathogens.</title>
        <authorList>
            <person name="Haridas S."/>
            <person name="Albert R."/>
            <person name="Binder M."/>
            <person name="Bloem J."/>
            <person name="Labutti K."/>
            <person name="Salamov A."/>
            <person name="Andreopoulos B."/>
            <person name="Baker S."/>
            <person name="Barry K."/>
            <person name="Bills G."/>
            <person name="Bluhm B."/>
            <person name="Cannon C."/>
            <person name="Castanera R."/>
            <person name="Culley D."/>
            <person name="Daum C."/>
            <person name="Ezra D."/>
            <person name="Gonzalez J."/>
            <person name="Henrissat B."/>
            <person name="Kuo A."/>
            <person name="Liang C."/>
            <person name="Lipzen A."/>
            <person name="Lutzoni F."/>
            <person name="Magnuson J."/>
            <person name="Mondo S."/>
            <person name="Nolan M."/>
            <person name="Ohm R."/>
            <person name="Pangilinan J."/>
            <person name="Park H.-J."/>
            <person name="Ramirez L."/>
            <person name="Alfaro M."/>
            <person name="Sun H."/>
            <person name="Tritt A."/>
            <person name="Yoshinaga Y."/>
            <person name="Zwiers L.-H."/>
            <person name="Turgeon B."/>
            <person name="Goodwin S."/>
            <person name="Spatafora J."/>
            <person name="Crous P."/>
            <person name="Grigoriev I."/>
        </authorList>
    </citation>
    <scope>NUCLEOTIDE SEQUENCE</scope>
    <source>
        <strain evidence="1">ATCC 200398</strain>
    </source>
</reference>
<dbReference type="EMBL" id="MU003498">
    <property type="protein sequence ID" value="KAF2474363.1"/>
    <property type="molecule type" value="Genomic_DNA"/>
</dbReference>
<sequence length="1118" mass="122556">MSSAFTAAHRRKRIATYGKASRSTTNFTWNEDAPSPDRPRKQAGALQSVLRRPGATSGSDSTVGNSRANPSRSLATRDVFDVPSEDELAPLLSPVPTKIYPAKTSPKQVAPMDDFDVPSSGNEAPLPRRRIGKTPQPTHKHDAPRRLVPPLKKLTKTDRSDMPSSDDPLAAPPRQRAKTPLSLRKPDKNSQLQQQTERCPVVRPKAVSRATTPVPTASTVERKNKSASTIPAKNPAVKPTLDVDIFDVPSSDGETAQRTSRRPRPAPLPRAKTPTVSRPPGPRRSPAASIESDDSNASKKRKWRGSSQISLTANVTELAGRKEEESVVPQRSKKYRKKEDSVSPKHDSEVHTQPPKQIPTTATEPTINKPKRTRVRTVPVQARAPISKGQSSPAKLHGMLAMRSVPQRPPAPKLPELSIIEDVTMYDIHDPATPPRKALKSSIAGSVTPRQREIFGNLLGDSSENTTPGMPSIARLQLTVRKPRDTLASLARSSSDIPQTAHSRKPRLIDTLMQAQSESDEEGEEEEEGGGEAEAEEDEDSESDEDIEQDITKIPIGSRSLHKTTYRTATSSLPAADDAEMDDELPTNSQTSQGALHLNTGPKVTYAKQRSYLEESNLEDGLLLAMDFDDIPGLGGSSSNKASNNFSDEEEEPTSQVRGIHELRRRGQNEQFMLEAQTSIDEIAGKAGLGASARRSVMLEFCTQLADEKFVDQLLNSALDHQFFSSLASKGDVIFDFAAIVATAFILKTGPGFTILDKIHGSDIMATLTKLLDLGTDIGRIAKERKTNLSRVGQESVAGFRKLVQDSSIWLFEKPEKVTPQIVAMKTLDLLILNLRQAGSTEALLSENTLSKLLDITGSPCDRLKNGTGSLQDLTTLNLAFSILEAVSMSKEKQTTWSNKHLRRLVEMMPALFVAGGASPIRLAIRLCMNLTNNKPKACEAFSVPAFVQPLVRSISQRFTLLAGELEEEQRTEVLEGLILSLGAMINLAEFSDQARTSVIAEEEGLVDALAKIFLDGSERAAQADSMEESQSNVAIGYLAVLLGNLCLNDFVRYKVRSRLPGNKIDMLVDKVREFVQYNERVDNMTKGQFEGDEGRETWQNFTMRLMLVAERLEQAEA</sequence>